<evidence type="ECO:0000256" key="3">
    <source>
        <dbReference type="ARBA" id="ARBA00022737"/>
    </source>
</evidence>
<sequence length="328" mass="38657">MGKLRMKRTPEEQAAHDIRKAHRAARKHAKRSTRHSDRSHSPKRRRTEQPEDEDDSPHSGPSHAYKPDYDEIRARVEEERFREKLWGAFDDDERLDSVEASLNSFAHVPRRWRSGGMDRMEDDLDIHPQSMEEEDYAEWVRMGMWRKKHAAEHAEQLRKEQERAARRAREEAARAETKKLEKQAEEDRRKRRKEKEHKRWADARERYEMRWKELLGPVISEGPARPLKFMDVPWPILFSDDVVDELEAITPEAISTFLLPTELFFGGTNDPTVKKARRERLREALLRFHPDKFEGRILSRVEGGDKEKTREAVAKIAVALNTLMSNGE</sequence>
<keyword evidence="3" id="KW-0677">Repeat</keyword>
<dbReference type="Proteomes" id="UP000813824">
    <property type="component" value="Unassembled WGS sequence"/>
</dbReference>
<keyword evidence="5" id="KW-0539">Nucleus</keyword>
<evidence type="ECO:0000256" key="1">
    <source>
        <dbReference type="ARBA" id="ARBA00004123"/>
    </source>
</evidence>
<feature type="compositionally biased region" description="Basic and acidic residues" evidence="6">
    <location>
        <begin position="8"/>
        <end position="18"/>
    </location>
</feature>
<comment type="subcellular location">
    <subcellularLocation>
        <location evidence="1">Nucleus</location>
    </subcellularLocation>
</comment>
<organism evidence="7 8">
    <name type="scientific">Cristinia sonorae</name>
    <dbReference type="NCBI Taxonomy" id="1940300"/>
    <lineage>
        <taxon>Eukaryota</taxon>
        <taxon>Fungi</taxon>
        <taxon>Dikarya</taxon>
        <taxon>Basidiomycota</taxon>
        <taxon>Agaricomycotina</taxon>
        <taxon>Agaricomycetes</taxon>
        <taxon>Agaricomycetidae</taxon>
        <taxon>Agaricales</taxon>
        <taxon>Pleurotineae</taxon>
        <taxon>Stephanosporaceae</taxon>
        <taxon>Cristinia</taxon>
    </lineage>
</organism>
<keyword evidence="4" id="KW-0040">ANK repeat</keyword>
<dbReference type="AlphaFoldDB" id="A0A8K0XSA7"/>
<evidence type="ECO:0000256" key="4">
    <source>
        <dbReference type="ARBA" id="ARBA00023043"/>
    </source>
</evidence>
<name>A0A8K0XSA7_9AGAR</name>
<dbReference type="EMBL" id="JAEVFJ010000007">
    <property type="protein sequence ID" value="KAH8103532.1"/>
    <property type="molecule type" value="Genomic_DNA"/>
</dbReference>
<dbReference type="PANTHER" id="PTHR15263:SF1">
    <property type="entry name" value="NF-KAPPA-B INHIBITOR-LIKE PROTEIN 1"/>
    <property type="match status" value="1"/>
</dbReference>
<feature type="region of interest" description="Disordered" evidence="6">
    <location>
        <begin position="1"/>
        <end position="71"/>
    </location>
</feature>
<evidence type="ECO:0000256" key="5">
    <source>
        <dbReference type="ARBA" id="ARBA00023242"/>
    </source>
</evidence>
<dbReference type="GO" id="GO:0005634">
    <property type="term" value="C:nucleus"/>
    <property type="evidence" value="ECO:0007669"/>
    <property type="project" value="UniProtKB-SubCell"/>
</dbReference>
<comment type="caution">
    <text evidence="7">The sequence shown here is derived from an EMBL/GenBank/DDBJ whole genome shotgun (WGS) entry which is preliminary data.</text>
</comment>
<keyword evidence="8" id="KW-1185">Reference proteome</keyword>
<feature type="compositionally biased region" description="Basic and acidic residues" evidence="6">
    <location>
        <begin position="152"/>
        <end position="188"/>
    </location>
</feature>
<evidence type="ECO:0000313" key="7">
    <source>
        <dbReference type="EMBL" id="KAH8103532.1"/>
    </source>
</evidence>
<dbReference type="OrthoDB" id="412109at2759"/>
<accession>A0A8K0XSA7</accession>
<reference evidence="7" key="1">
    <citation type="journal article" date="2021" name="New Phytol.">
        <title>Evolutionary innovations through gain and loss of genes in the ectomycorrhizal Boletales.</title>
        <authorList>
            <person name="Wu G."/>
            <person name="Miyauchi S."/>
            <person name="Morin E."/>
            <person name="Kuo A."/>
            <person name="Drula E."/>
            <person name="Varga T."/>
            <person name="Kohler A."/>
            <person name="Feng B."/>
            <person name="Cao Y."/>
            <person name="Lipzen A."/>
            <person name="Daum C."/>
            <person name="Hundley H."/>
            <person name="Pangilinan J."/>
            <person name="Johnson J."/>
            <person name="Barry K."/>
            <person name="LaButti K."/>
            <person name="Ng V."/>
            <person name="Ahrendt S."/>
            <person name="Min B."/>
            <person name="Choi I.G."/>
            <person name="Park H."/>
            <person name="Plett J.M."/>
            <person name="Magnuson J."/>
            <person name="Spatafora J.W."/>
            <person name="Nagy L.G."/>
            <person name="Henrissat B."/>
            <person name="Grigoriev I.V."/>
            <person name="Yang Z.L."/>
            <person name="Xu J."/>
            <person name="Martin F.M."/>
        </authorList>
    </citation>
    <scope>NUCLEOTIDE SEQUENCE</scope>
    <source>
        <strain evidence="7">KKN 215</strain>
    </source>
</reference>
<evidence type="ECO:0000313" key="8">
    <source>
        <dbReference type="Proteomes" id="UP000813824"/>
    </source>
</evidence>
<protein>
    <submittedName>
        <fullName evidence="7">Uncharacterized protein</fullName>
    </submittedName>
</protein>
<feature type="region of interest" description="Disordered" evidence="6">
    <location>
        <begin position="152"/>
        <end position="197"/>
    </location>
</feature>
<gene>
    <name evidence="7" type="ORF">BXZ70DRAFT_999075</name>
</gene>
<dbReference type="PANTHER" id="PTHR15263">
    <property type="entry name" value="I-KAPPA-B-LIKE PROTEIN IKBL"/>
    <property type="match status" value="1"/>
</dbReference>
<evidence type="ECO:0000256" key="2">
    <source>
        <dbReference type="ARBA" id="ARBA00022553"/>
    </source>
</evidence>
<evidence type="ECO:0000256" key="6">
    <source>
        <dbReference type="SAM" id="MobiDB-lite"/>
    </source>
</evidence>
<dbReference type="InterPro" id="IPR038753">
    <property type="entry name" value="NFKBIL1"/>
</dbReference>
<dbReference type="GO" id="GO:0043124">
    <property type="term" value="P:negative regulation of canonical NF-kappaB signal transduction"/>
    <property type="evidence" value="ECO:0007669"/>
    <property type="project" value="InterPro"/>
</dbReference>
<proteinExistence type="predicted"/>
<keyword evidence="2" id="KW-0597">Phosphoprotein</keyword>
<feature type="compositionally biased region" description="Basic residues" evidence="6">
    <location>
        <begin position="19"/>
        <end position="33"/>
    </location>
</feature>